<evidence type="ECO:0000313" key="2">
    <source>
        <dbReference type="Proteomes" id="UP000006038"/>
    </source>
</evidence>
<keyword evidence="2" id="KW-1185">Reference proteome</keyword>
<sequence length="68" mass="7729">MPCQQLPPDDVALQGWPHIYTANMHWRLEYSAWFCLDMNLDTVLVLTLYTSTATIAPELVTTRSSTSI</sequence>
<reference evidence="1" key="1">
    <citation type="journal article" date="2013" name="Nat. Commun.">
        <title>Whole-genome sequencing of Oryza brachyantha reveals mechanisms underlying Oryza genome evolution.</title>
        <authorList>
            <person name="Chen J."/>
            <person name="Huang Q."/>
            <person name="Gao D."/>
            <person name="Wang J."/>
            <person name="Lang Y."/>
            <person name="Liu T."/>
            <person name="Li B."/>
            <person name="Bai Z."/>
            <person name="Luis Goicoechea J."/>
            <person name="Liang C."/>
            <person name="Chen C."/>
            <person name="Zhang W."/>
            <person name="Sun S."/>
            <person name="Liao Y."/>
            <person name="Zhang X."/>
            <person name="Yang L."/>
            <person name="Song C."/>
            <person name="Wang M."/>
            <person name="Shi J."/>
            <person name="Liu G."/>
            <person name="Liu J."/>
            <person name="Zhou H."/>
            <person name="Zhou W."/>
            <person name="Yu Q."/>
            <person name="An N."/>
            <person name="Chen Y."/>
            <person name="Cai Q."/>
            <person name="Wang B."/>
            <person name="Liu B."/>
            <person name="Min J."/>
            <person name="Huang Y."/>
            <person name="Wu H."/>
            <person name="Li Z."/>
            <person name="Zhang Y."/>
            <person name="Yin Y."/>
            <person name="Song W."/>
            <person name="Jiang J."/>
            <person name="Jackson S.A."/>
            <person name="Wing R.A."/>
            <person name="Wang J."/>
            <person name="Chen M."/>
        </authorList>
    </citation>
    <scope>NUCLEOTIDE SEQUENCE [LARGE SCALE GENOMIC DNA]</scope>
    <source>
        <strain evidence="1">cv. IRGC 101232</strain>
    </source>
</reference>
<evidence type="ECO:0000313" key="1">
    <source>
        <dbReference type="EnsemblPlants" id="OB05G14520.1"/>
    </source>
</evidence>
<dbReference type="EnsemblPlants" id="OB05G14520.1">
    <property type="protein sequence ID" value="OB05G14520.1"/>
    <property type="gene ID" value="OB05G14520"/>
</dbReference>
<dbReference type="Proteomes" id="UP000006038">
    <property type="component" value="Chromosome 5"/>
</dbReference>
<name>J3M4C8_ORYBR</name>
<dbReference type="Gramene" id="OB05G14520.1">
    <property type="protein sequence ID" value="OB05G14520.1"/>
    <property type="gene ID" value="OB05G14520"/>
</dbReference>
<dbReference type="HOGENOM" id="CLU_2801576_0_0_1"/>
<reference evidence="1" key="2">
    <citation type="submission" date="2013-04" db="UniProtKB">
        <authorList>
            <consortium name="EnsemblPlants"/>
        </authorList>
    </citation>
    <scope>IDENTIFICATION</scope>
</reference>
<dbReference type="AlphaFoldDB" id="J3M4C8"/>
<organism evidence="1">
    <name type="scientific">Oryza brachyantha</name>
    <name type="common">malo sina</name>
    <dbReference type="NCBI Taxonomy" id="4533"/>
    <lineage>
        <taxon>Eukaryota</taxon>
        <taxon>Viridiplantae</taxon>
        <taxon>Streptophyta</taxon>
        <taxon>Embryophyta</taxon>
        <taxon>Tracheophyta</taxon>
        <taxon>Spermatophyta</taxon>
        <taxon>Magnoliopsida</taxon>
        <taxon>Liliopsida</taxon>
        <taxon>Poales</taxon>
        <taxon>Poaceae</taxon>
        <taxon>BOP clade</taxon>
        <taxon>Oryzoideae</taxon>
        <taxon>Oryzeae</taxon>
        <taxon>Oryzinae</taxon>
        <taxon>Oryza</taxon>
    </lineage>
</organism>
<accession>J3M4C8</accession>
<protein>
    <submittedName>
        <fullName evidence="1">Uncharacterized protein</fullName>
    </submittedName>
</protein>
<proteinExistence type="predicted"/>